<accession>A0ACC1RSD3</accession>
<sequence length="678" mass="76940">MSAPQDSVLKFDSDNAEDHTTCVTCRTPLKVQRQSPPRNGLTWVRFPHTVSKVREAARTGCRLCEDLLAIHSQRSLWLLMKTHLFGRCTCCTSMVQRARYLMRSLSLKPFQIAFMAFPSDPPAGSPMHSFAYLDCGNGQTGTRFNAYTYSGDPVSGILPSFDRNVDTEQTTSDIKDWLSRCTCVPKLQASYCRFKPTRIIDIGTSPEADIVVKSTSGLDIPAYACLSYCWGGPQALTCTSSKFYPSQSWVVSYDRVPMAFKDTFRIAKKLGFRYIWIDSLCIIQDDPEDLRSELLKMPDIFKYADLTICASSSETCTEGFLQQRPEYSKMQIALDLPQGESGTAYLDSYTWWSPPVPEPLAQRAWAFQERLLSHRLLEYGWRTSRWSCSCEQNYSGNNNLSIPRHPSWASDAVESYKNYNLFSFLNPPGTRGFSLSKSDLLDSWARIIRKYSALKLTFPQDRLAAISGVAIELQRATGVRYLAGLWDHETLPSFLLWRTETPFSERHMRPDERRAPYWSWAAIDEGVVFQHSRVGLKSFRIVDFGVSGDFDRSVQGFMKMRGPVRRGLFWHGSGTIALHPSESHITITKQNGKDLLIWPDCVGDIVLCDQGNVRMMEVELTFIAVGRAHTNHGIVRGLMLFRDKSGESSNYRRVGLFQAQDEGDFKVENWSAEEVKVI</sequence>
<evidence type="ECO:0000313" key="1">
    <source>
        <dbReference type="EMBL" id="KAJ3525809.1"/>
    </source>
</evidence>
<dbReference type="EMBL" id="JANRMS010001846">
    <property type="protein sequence ID" value="KAJ3525809.1"/>
    <property type="molecule type" value="Genomic_DNA"/>
</dbReference>
<dbReference type="Proteomes" id="UP001148629">
    <property type="component" value="Unassembled WGS sequence"/>
</dbReference>
<reference evidence="1" key="1">
    <citation type="submission" date="2022-08" db="EMBL/GenBank/DDBJ databases">
        <title>Genome Sequence of Fusarium decemcellulare.</title>
        <authorList>
            <person name="Buettner E."/>
        </authorList>
    </citation>
    <scope>NUCLEOTIDE SEQUENCE</scope>
    <source>
        <strain evidence="1">Babe19</strain>
    </source>
</reference>
<proteinExistence type="predicted"/>
<comment type="caution">
    <text evidence="1">The sequence shown here is derived from an EMBL/GenBank/DDBJ whole genome shotgun (WGS) entry which is preliminary data.</text>
</comment>
<organism evidence="1 2">
    <name type="scientific">Fusarium decemcellulare</name>
    <dbReference type="NCBI Taxonomy" id="57161"/>
    <lineage>
        <taxon>Eukaryota</taxon>
        <taxon>Fungi</taxon>
        <taxon>Dikarya</taxon>
        <taxon>Ascomycota</taxon>
        <taxon>Pezizomycotina</taxon>
        <taxon>Sordariomycetes</taxon>
        <taxon>Hypocreomycetidae</taxon>
        <taxon>Hypocreales</taxon>
        <taxon>Nectriaceae</taxon>
        <taxon>Fusarium</taxon>
        <taxon>Fusarium decemcellulare species complex</taxon>
    </lineage>
</organism>
<evidence type="ECO:0000313" key="2">
    <source>
        <dbReference type="Proteomes" id="UP001148629"/>
    </source>
</evidence>
<protein>
    <submittedName>
        <fullName evidence="1">Uncharacterized protein</fullName>
    </submittedName>
</protein>
<keyword evidence="2" id="KW-1185">Reference proteome</keyword>
<name>A0ACC1RSD3_9HYPO</name>
<gene>
    <name evidence="1" type="ORF">NM208_g11478</name>
</gene>